<dbReference type="InterPro" id="IPR036055">
    <property type="entry name" value="LDL_receptor-like_sf"/>
</dbReference>
<organism evidence="3 4">
    <name type="scientific">Trichonephila inaurata madagascariensis</name>
    <dbReference type="NCBI Taxonomy" id="2747483"/>
    <lineage>
        <taxon>Eukaryota</taxon>
        <taxon>Metazoa</taxon>
        <taxon>Ecdysozoa</taxon>
        <taxon>Arthropoda</taxon>
        <taxon>Chelicerata</taxon>
        <taxon>Arachnida</taxon>
        <taxon>Araneae</taxon>
        <taxon>Araneomorphae</taxon>
        <taxon>Entelegynae</taxon>
        <taxon>Araneoidea</taxon>
        <taxon>Nephilidae</taxon>
        <taxon>Trichonephila</taxon>
        <taxon>Trichonephila inaurata</taxon>
    </lineage>
</organism>
<protein>
    <submittedName>
        <fullName evidence="3">RNase H domain-containing protein</fullName>
    </submittedName>
</protein>
<dbReference type="InterPro" id="IPR023415">
    <property type="entry name" value="LDLR_class-A_CS"/>
</dbReference>
<dbReference type="CDD" id="cd00112">
    <property type="entry name" value="LDLa"/>
    <property type="match status" value="1"/>
</dbReference>
<reference evidence="3" key="1">
    <citation type="submission" date="2020-08" db="EMBL/GenBank/DDBJ databases">
        <title>Multicomponent nature underlies the extraordinary mechanical properties of spider dragline silk.</title>
        <authorList>
            <person name="Kono N."/>
            <person name="Nakamura H."/>
            <person name="Mori M."/>
            <person name="Yoshida Y."/>
            <person name="Ohtoshi R."/>
            <person name="Malay A.D."/>
            <person name="Moran D.A.P."/>
            <person name="Tomita M."/>
            <person name="Numata K."/>
            <person name="Arakawa K."/>
        </authorList>
    </citation>
    <scope>NUCLEOTIDE SEQUENCE</scope>
</reference>
<dbReference type="SMART" id="SM00192">
    <property type="entry name" value="LDLa"/>
    <property type="match status" value="1"/>
</dbReference>
<comment type="caution">
    <text evidence="2">Lacks conserved residue(s) required for the propagation of feature annotation.</text>
</comment>
<dbReference type="SUPFAM" id="SSF57424">
    <property type="entry name" value="LDL receptor-like module"/>
    <property type="match status" value="1"/>
</dbReference>
<dbReference type="OrthoDB" id="6433699at2759"/>
<sequence>MFTYILQKLRPFDLEIPLEEDGLNTNKTREKRQVKGGLGIQHPAYPHLVAAPCPTGYFPCNTSDVCVEQRMNCDSNADCPDSSDEWSCGKSLPVSIQLITSRQKIRTFYK</sequence>
<evidence type="ECO:0000313" key="4">
    <source>
        <dbReference type="Proteomes" id="UP000886998"/>
    </source>
</evidence>
<dbReference type="PROSITE" id="PS01209">
    <property type="entry name" value="LDLRA_1"/>
    <property type="match status" value="1"/>
</dbReference>
<evidence type="ECO:0000256" key="2">
    <source>
        <dbReference type="PROSITE-ProRule" id="PRU00124"/>
    </source>
</evidence>
<name>A0A8X7BQ73_9ARAC</name>
<comment type="caution">
    <text evidence="3">The sequence shown here is derived from an EMBL/GenBank/DDBJ whole genome shotgun (WGS) entry which is preliminary data.</text>
</comment>
<dbReference type="AlphaFoldDB" id="A0A8X7BQ73"/>
<accession>A0A8X7BQ73</accession>
<proteinExistence type="predicted"/>
<gene>
    <name evidence="3" type="primary">AVEN_178487_1</name>
    <name evidence="3" type="ORF">TNIN_208021</name>
</gene>
<evidence type="ECO:0000313" key="3">
    <source>
        <dbReference type="EMBL" id="GFY39303.1"/>
    </source>
</evidence>
<evidence type="ECO:0000256" key="1">
    <source>
        <dbReference type="ARBA" id="ARBA00023157"/>
    </source>
</evidence>
<feature type="disulfide bond" evidence="2">
    <location>
        <begin position="73"/>
        <end position="88"/>
    </location>
</feature>
<dbReference type="Pfam" id="PF00057">
    <property type="entry name" value="Ldl_recept_a"/>
    <property type="match status" value="1"/>
</dbReference>
<dbReference type="Proteomes" id="UP000886998">
    <property type="component" value="Unassembled WGS sequence"/>
</dbReference>
<dbReference type="InterPro" id="IPR002172">
    <property type="entry name" value="LDrepeatLR_classA_rpt"/>
</dbReference>
<dbReference type="PROSITE" id="PS50068">
    <property type="entry name" value="LDLRA_2"/>
    <property type="match status" value="1"/>
</dbReference>
<keyword evidence="1 2" id="KW-1015">Disulfide bond</keyword>
<keyword evidence="4" id="KW-1185">Reference proteome</keyword>
<dbReference type="Gene3D" id="4.10.400.10">
    <property type="entry name" value="Low-density Lipoprotein Receptor"/>
    <property type="match status" value="1"/>
</dbReference>
<dbReference type="EMBL" id="BMAV01001306">
    <property type="protein sequence ID" value="GFY39303.1"/>
    <property type="molecule type" value="Genomic_DNA"/>
</dbReference>